<gene>
    <name evidence="2" type="ORF">M430DRAFT_112735</name>
</gene>
<dbReference type="SUPFAM" id="SSF69322">
    <property type="entry name" value="Tricorn protease domain 2"/>
    <property type="match status" value="1"/>
</dbReference>
<proteinExistence type="predicted"/>
<feature type="region of interest" description="Disordered" evidence="1">
    <location>
        <begin position="541"/>
        <end position="561"/>
    </location>
</feature>
<keyword evidence="3" id="KW-1185">Reference proteome</keyword>
<accession>A0A2T3BE73</accession>
<dbReference type="RefSeq" id="XP_024725221.1">
    <property type="nucleotide sequence ID" value="XM_024861485.1"/>
</dbReference>
<evidence type="ECO:0000313" key="3">
    <source>
        <dbReference type="Proteomes" id="UP000241818"/>
    </source>
</evidence>
<dbReference type="GeneID" id="36569566"/>
<name>A0A2T3BE73_AMORE</name>
<dbReference type="EMBL" id="KZ679006">
    <property type="protein sequence ID" value="PSS27696.1"/>
    <property type="molecule type" value="Genomic_DNA"/>
</dbReference>
<evidence type="ECO:0000313" key="2">
    <source>
        <dbReference type="EMBL" id="PSS27696.1"/>
    </source>
</evidence>
<evidence type="ECO:0000256" key="1">
    <source>
        <dbReference type="SAM" id="MobiDB-lite"/>
    </source>
</evidence>
<dbReference type="OrthoDB" id="1689567at2759"/>
<organism evidence="2 3">
    <name type="scientific">Amorphotheca resinae ATCC 22711</name>
    <dbReference type="NCBI Taxonomy" id="857342"/>
    <lineage>
        <taxon>Eukaryota</taxon>
        <taxon>Fungi</taxon>
        <taxon>Dikarya</taxon>
        <taxon>Ascomycota</taxon>
        <taxon>Pezizomycotina</taxon>
        <taxon>Leotiomycetes</taxon>
        <taxon>Helotiales</taxon>
        <taxon>Amorphothecaceae</taxon>
        <taxon>Amorphotheca</taxon>
    </lineage>
</organism>
<reference evidence="2 3" key="1">
    <citation type="journal article" date="2018" name="New Phytol.">
        <title>Comparative genomics and transcriptomics depict ericoid mycorrhizal fungi as versatile saprotrophs and plant mutualists.</title>
        <authorList>
            <person name="Martino E."/>
            <person name="Morin E."/>
            <person name="Grelet G.A."/>
            <person name="Kuo A."/>
            <person name="Kohler A."/>
            <person name="Daghino S."/>
            <person name="Barry K.W."/>
            <person name="Cichocki N."/>
            <person name="Clum A."/>
            <person name="Dockter R.B."/>
            <person name="Hainaut M."/>
            <person name="Kuo R.C."/>
            <person name="LaButti K."/>
            <person name="Lindahl B.D."/>
            <person name="Lindquist E.A."/>
            <person name="Lipzen A."/>
            <person name="Khouja H.R."/>
            <person name="Magnuson J."/>
            <person name="Murat C."/>
            <person name="Ohm R.A."/>
            <person name="Singer S.W."/>
            <person name="Spatafora J.W."/>
            <person name="Wang M."/>
            <person name="Veneault-Fourrey C."/>
            <person name="Henrissat B."/>
            <person name="Grigoriev I.V."/>
            <person name="Martin F.M."/>
            <person name="Perotto S."/>
        </authorList>
    </citation>
    <scope>NUCLEOTIDE SEQUENCE [LARGE SCALE GENOMIC DNA]</scope>
    <source>
        <strain evidence="2 3">ATCC 22711</strain>
    </source>
</reference>
<dbReference type="InParanoid" id="A0A2T3BE73"/>
<dbReference type="Proteomes" id="UP000241818">
    <property type="component" value="Unassembled WGS sequence"/>
</dbReference>
<dbReference type="AlphaFoldDB" id="A0A2T3BE73"/>
<protein>
    <submittedName>
        <fullName evidence="2">Uncharacterized protein</fullName>
    </submittedName>
</protein>
<sequence>MMSRGGWSSSIQRDIAANRALDSEARINDEWLMSKRISRECALGPDWTGNGISDSTEYQSLPSNKSGFVCTCIVDFTDIPVHNPGKSASGTIFTVSTCGKFLMAANGCLIYIYEMNRSHRPKDGDQVVHPGSLRPVTSIICPGRVIACSMDTSSYRYAIASGLYSMLPPFQGKVHANTMPIEIGPRSLYRNLCSDDDPPRSVAICPQRRCVAYGCSAGIELHWVDALTGQDLNRWFPLTAPSDYLFFLPPRTSVDSAKKLRLISSAAKPSERAAISQRAFGGTSQNSPFWERFNYGALIEENNAEANSDQSLLLRLRASTHSRAFAGRMDCSDHYRAVPLSDGYHVLFTDPTTGLLCLGSDAPVGGPLKLLRKIWFQGPEGKGSPVAYASGSDMSWGVRVIAAFGAGPEQSIWFFSVPADVFAANKGSQSIFGGSYDKTSSSGKSRNMDWVDWWPDRGLYEWLNNAQETMPGVLPRSVWPVKIRGQEIGTCPLLVDLAVDSGPSLTVWAFSKEGIARVWRIDDGKDGNVRNIRVVRDGTIRERDGEGDLEMSDSSGSTPELLESPLSLTQESFDGATSLNKATTLATRFVRRSSIDEGSQQRVNYDSEGDVIMEDVDSSDYYQAWPPDSFEAVVFLQHQDGNLYRTSRGSGESLESIGSDLIEGLAGVTRIEIEIR</sequence>
<dbReference type="STRING" id="857342.A0A2T3BE73"/>